<dbReference type="NCBIfam" id="TIGR02734">
    <property type="entry name" value="crtI_fam"/>
    <property type="match status" value="1"/>
</dbReference>
<keyword evidence="10" id="KW-1185">Reference proteome</keyword>
<dbReference type="AlphaFoldDB" id="A0A1N7JN46"/>
<evidence type="ECO:0000256" key="1">
    <source>
        <dbReference type="ARBA" id="ARBA00004829"/>
    </source>
</evidence>
<organism evidence="9 10">
    <name type="scientific">Roseivivax lentus</name>
    <dbReference type="NCBI Taxonomy" id="633194"/>
    <lineage>
        <taxon>Bacteria</taxon>
        <taxon>Pseudomonadati</taxon>
        <taxon>Pseudomonadota</taxon>
        <taxon>Alphaproteobacteria</taxon>
        <taxon>Rhodobacterales</taxon>
        <taxon>Roseobacteraceae</taxon>
        <taxon>Roseivivax</taxon>
    </lineage>
</organism>
<feature type="domain" description="Amine oxidase" evidence="8">
    <location>
        <begin position="32"/>
        <end position="316"/>
    </location>
</feature>
<feature type="region of interest" description="Disordered" evidence="6">
    <location>
        <begin position="503"/>
        <end position="537"/>
    </location>
</feature>
<keyword evidence="4 5" id="KW-0560">Oxidoreductase</keyword>
<evidence type="ECO:0000256" key="3">
    <source>
        <dbReference type="ARBA" id="ARBA00022746"/>
    </source>
</evidence>
<evidence type="ECO:0000256" key="4">
    <source>
        <dbReference type="ARBA" id="ARBA00023002"/>
    </source>
</evidence>
<evidence type="ECO:0000256" key="5">
    <source>
        <dbReference type="RuleBase" id="RU362075"/>
    </source>
</evidence>
<keyword evidence="7" id="KW-0472">Membrane</keyword>
<feature type="compositionally biased region" description="Low complexity" evidence="6">
    <location>
        <begin position="515"/>
        <end position="537"/>
    </location>
</feature>
<dbReference type="GO" id="GO:0016491">
    <property type="term" value="F:oxidoreductase activity"/>
    <property type="evidence" value="ECO:0007669"/>
    <property type="project" value="UniProtKB-KW"/>
</dbReference>
<dbReference type="InterPro" id="IPR036188">
    <property type="entry name" value="FAD/NAD-bd_sf"/>
</dbReference>
<comment type="pathway">
    <text evidence="1 5">Carotenoid biosynthesis.</text>
</comment>
<gene>
    <name evidence="9" type="ORF">SAMN05421759_101106</name>
</gene>
<dbReference type="Gene3D" id="3.50.50.60">
    <property type="entry name" value="FAD/NAD(P)-binding domain"/>
    <property type="match status" value="2"/>
</dbReference>
<evidence type="ECO:0000256" key="7">
    <source>
        <dbReference type="SAM" id="Phobius"/>
    </source>
</evidence>
<dbReference type="InterPro" id="IPR054841">
    <property type="entry name" value="carotdesatCrtD"/>
</dbReference>
<sequence length="537" mass="57162">MVCRVNNSEVNSETPFFPTTRHDPIIVIGAGIGGLAAALSLAAAGHAVHVLERAAMPGGKMRQIDGVDAGPTVLTMRWVFDALFEAAGTRIADHLTLVRQDVLARHFWQDGSVLDLFADHDRSVEAIRAMSGPKGAAEFDAFSARARRLFAAFRDPMMLAADPDPLALTRRVATDPRLLLDMAPWRSLDGLLRQGFTDHRLRQLFGRYATYIGGDPARVPALLALIWDAEASGVWAVDGGMTALAATLARLLEGFGAEISCDTHVARIVTDGDGVTGVETRDGRYVRAAQILFNGDPRALSTGALGDDMRRAIPDLTDAPRALSANVWSFRARISGPDLVHHNVFFRDDPRPEFDALSKGANAPDPTVYLCAEDRGIGHPVPEAERIELIVNAAPLGRSPSAPEDFAACQTRTFAALARHRLTVDPMPGPENLATPQDFATLFPESRGSLYGQSPHGLTAALSRPRARTRIPGLYLCGGGTHPGPGVPMAALSGRHAAAAIMTDRASTSRSRPMATRGGMSTASATTAAGPSRSSPS</sequence>
<reference evidence="10" key="1">
    <citation type="submission" date="2017-01" db="EMBL/GenBank/DDBJ databases">
        <authorList>
            <person name="Varghese N."/>
            <person name="Submissions S."/>
        </authorList>
    </citation>
    <scope>NUCLEOTIDE SEQUENCE [LARGE SCALE GENOMIC DNA]</scope>
    <source>
        <strain evidence="10">DSM 29430</strain>
    </source>
</reference>
<dbReference type="PANTHER" id="PTHR43734">
    <property type="entry name" value="PHYTOENE DESATURASE"/>
    <property type="match status" value="1"/>
</dbReference>
<dbReference type="InterPro" id="IPR002937">
    <property type="entry name" value="Amino_oxidase"/>
</dbReference>
<dbReference type="NCBIfam" id="NF045637">
    <property type="entry name" value="carotdesatCrtDProt"/>
    <property type="match status" value="1"/>
</dbReference>
<keyword evidence="7" id="KW-0812">Transmembrane</keyword>
<dbReference type="InterPro" id="IPR014105">
    <property type="entry name" value="Carotenoid/retinoid_OxRdtase"/>
</dbReference>
<keyword evidence="3 5" id="KW-0125">Carotenoid biosynthesis</keyword>
<evidence type="ECO:0000256" key="6">
    <source>
        <dbReference type="SAM" id="MobiDB-lite"/>
    </source>
</evidence>
<feature type="transmembrane region" description="Helical" evidence="7">
    <location>
        <begin position="25"/>
        <end position="51"/>
    </location>
</feature>
<dbReference type="EMBL" id="FTOQ01000001">
    <property type="protein sequence ID" value="SIS50793.1"/>
    <property type="molecule type" value="Genomic_DNA"/>
</dbReference>
<accession>A0A1N7JN46</accession>
<dbReference type="Pfam" id="PF01593">
    <property type="entry name" value="Amino_oxidase"/>
    <property type="match status" value="1"/>
</dbReference>
<dbReference type="STRING" id="633194.SAMN05421759_101106"/>
<proteinExistence type="inferred from homology"/>
<evidence type="ECO:0000259" key="8">
    <source>
        <dbReference type="Pfam" id="PF01593"/>
    </source>
</evidence>
<keyword evidence="7" id="KW-1133">Transmembrane helix</keyword>
<dbReference type="SUPFAM" id="SSF51905">
    <property type="entry name" value="FAD/NAD(P)-binding domain"/>
    <property type="match status" value="1"/>
</dbReference>
<dbReference type="PANTHER" id="PTHR43734:SF7">
    <property type="entry name" value="4,4'-DIAPONEUROSPORENE OXYGENASE"/>
    <property type="match status" value="1"/>
</dbReference>
<evidence type="ECO:0000313" key="9">
    <source>
        <dbReference type="EMBL" id="SIS50793.1"/>
    </source>
</evidence>
<comment type="similarity">
    <text evidence="2 5">Belongs to the carotenoid/retinoid oxidoreductase family.</text>
</comment>
<dbReference type="GO" id="GO:0016117">
    <property type="term" value="P:carotenoid biosynthetic process"/>
    <property type="evidence" value="ECO:0007669"/>
    <property type="project" value="UniProtKB-KW"/>
</dbReference>
<protein>
    <submittedName>
        <fullName evidence="9">1-hydroxycarotenoid 3,4-desaturase</fullName>
    </submittedName>
</protein>
<evidence type="ECO:0000256" key="2">
    <source>
        <dbReference type="ARBA" id="ARBA00006046"/>
    </source>
</evidence>
<dbReference type="Proteomes" id="UP000186684">
    <property type="component" value="Unassembled WGS sequence"/>
</dbReference>
<evidence type="ECO:0000313" key="10">
    <source>
        <dbReference type="Proteomes" id="UP000186684"/>
    </source>
</evidence>
<name>A0A1N7JN46_9RHOB</name>